<dbReference type="InterPro" id="IPR032508">
    <property type="entry name" value="FecR_C"/>
</dbReference>
<accession>A0ABW5Z542</accession>
<feature type="domain" description="FecR protein" evidence="2">
    <location>
        <begin position="172"/>
        <end position="267"/>
    </location>
</feature>
<gene>
    <name evidence="4" type="ORF">ACFSX9_02520</name>
</gene>
<proteinExistence type="predicted"/>
<evidence type="ECO:0000259" key="3">
    <source>
        <dbReference type="Pfam" id="PF16344"/>
    </source>
</evidence>
<reference evidence="5" key="1">
    <citation type="journal article" date="2019" name="Int. J. Syst. Evol. Microbiol.">
        <title>The Global Catalogue of Microorganisms (GCM) 10K type strain sequencing project: providing services to taxonomists for standard genome sequencing and annotation.</title>
        <authorList>
            <consortium name="The Broad Institute Genomics Platform"/>
            <consortium name="The Broad Institute Genome Sequencing Center for Infectious Disease"/>
            <person name="Wu L."/>
            <person name="Ma J."/>
        </authorList>
    </citation>
    <scope>NUCLEOTIDE SEQUENCE [LARGE SCALE GENOMIC DNA]</scope>
    <source>
        <strain evidence="5">KCTC 52644</strain>
    </source>
</reference>
<keyword evidence="5" id="KW-1185">Reference proteome</keyword>
<dbReference type="RefSeq" id="WP_379803984.1">
    <property type="nucleotide sequence ID" value="NZ_JBHUOL010000006.1"/>
</dbReference>
<keyword evidence="1" id="KW-0472">Membrane</keyword>
<name>A0ABW5Z542_9FLAO</name>
<sequence>MDKAQAQILFSKYTNDQCSEEEIILLETFLDSYQGKDFDKSEVLKIQNSKDKVWKNILTAIETPPVQRKPNFFTSYTFYAVAASFLLFFSATFFLLTNNAAPDVETIVIAEQPILIGSDKALLTLENGETISLEKGKSFESKNANSNGESLVYQENDNKEKEVVYNYLTIPRGGQFFVQLSDGTKVWLNSESKLKFPVTFNSGQSRQVELVYGEAYFAVSSSKNHNGAHFNVITNKQNIEVLGTEFNIKAYQDEESIYTTLIEGKIEFQFKNNIQVLKPNEQIVLNLENEKTTSQLVAVQHEIAWKDGIFSFKGKNLKEIMKVLSRWYDVEVVFENKSIEHLSFKGVLGKEQSIEEILVAIKSASLINSYQIKNKTIYLK</sequence>
<dbReference type="Pfam" id="PF16344">
    <property type="entry name" value="FecR_C"/>
    <property type="match status" value="1"/>
</dbReference>
<protein>
    <submittedName>
        <fullName evidence="4">FecR family protein</fullName>
    </submittedName>
</protein>
<dbReference type="Gene3D" id="2.60.120.1440">
    <property type="match status" value="1"/>
</dbReference>
<dbReference type="EMBL" id="JBHUOL010000006">
    <property type="protein sequence ID" value="MFD2907601.1"/>
    <property type="molecule type" value="Genomic_DNA"/>
</dbReference>
<keyword evidence="1" id="KW-0812">Transmembrane</keyword>
<organism evidence="4 5">
    <name type="scientific">Flavobacterium ardleyense</name>
    <dbReference type="NCBI Taxonomy" id="2038737"/>
    <lineage>
        <taxon>Bacteria</taxon>
        <taxon>Pseudomonadati</taxon>
        <taxon>Bacteroidota</taxon>
        <taxon>Flavobacteriia</taxon>
        <taxon>Flavobacteriales</taxon>
        <taxon>Flavobacteriaceae</taxon>
        <taxon>Flavobacterium</taxon>
    </lineage>
</organism>
<dbReference type="InterPro" id="IPR006860">
    <property type="entry name" value="FecR"/>
</dbReference>
<dbReference type="Gene3D" id="3.55.50.30">
    <property type="match status" value="1"/>
</dbReference>
<dbReference type="InterPro" id="IPR012373">
    <property type="entry name" value="Ferrdict_sens_TM"/>
</dbReference>
<dbReference type="PANTHER" id="PTHR30273:SF2">
    <property type="entry name" value="PROTEIN FECR"/>
    <property type="match status" value="1"/>
</dbReference>
<dbReference type="Proteomes" id="UP001597549">
    <property type="component" value="Unassembled WGS sequence"/>
</dbReference>
<feature type="domain" description="Protein FecR C-terminal" evidence="3">
    <location>
        <begin position="310"/>
        <end position="379"/>
    </location>
</feature>
<dbReference type="Pfam" id="PF04773">
    <property type="entry name" value="FecR"/>
    <property type="match status" value="1"/>
</dbReference>
<evidence type="ECO:0000313" key="4">
    <source>
        <dbReference type="EMBL" id="MFD2907601.1"/>
    </source>
</evidence>
<keyword evidence="1" id="KW-1133">Transmembrane helix</keyword>
<evidence type="ECO:0000313" key="5">
    <source>
        <dbReference type="Proteomes" id="UP001597549"/>
    </source>
</evidence>
<evidence type="ECO:0000256" key="1">
    <source>
        <dbReference type="SAM" id="Phobius"/>
    </source>
</evidence>
<comment type="caution">
    <text evidence="4">The sequence shown here is derived from an EMBL/GenBank/DDBJ whole genome shotgun (WGS) entry which is preliminary data.</text>
</comment>
<feature type="transmembrane region" description="Helical" evidence="1">
    <location>
        <begin position="76"/>
        <end position="96"/>
    </location>
</feature>
<dbReference type="PANTHER" id="PTHR30273">
    <property type="entry name" value="PERIPLASMIC SIGNAL SENSOR AND SIGMA FACTOR ACTIVATOR FECR-RELATED"/>
    <property type="match status" value="1"/>
</dbReference>
<evidence type="ECO:0000259" key="2">
    <source>
        <dbReference type="Pfam" id="PF04773"/>
    </source>
</evidence>